<evidence type="ECO:0000256" key="3">
    <source>
        <dbReference type="ARBA" id="ARBA00009433"/>
    </source>
</evidence>
<dbReference type="InterPro" id="IPR017896">
    <property type="entry name" value="4Fe4S_Fe-S-bd"/>
</dbReference>
<evidence type="ECO:0000313" key="15">
    <source>
        <dbReference type="EMBL" id="PQO30725.1"/>
    </source>
</evidence>
<evidence type="ECO:0000256" key="12">
    <source>
        <dbReference type="ARBA" id="ARBA00023291"/>
    </source>
</evidence>
<evidence type="ECO:0000256" key="10">
    <source>
        <dbReference type="ARBA" id="ARBA00023004"/>
    </source>
</evidence>
<dbReference type="EMBL" id="PUIA01000038">
    <property type="protein sequence ID" value="PQO30725.1"/>
    <property type="molecule type" value="Genomic_DNA"/>
</dbReference>
<evidence type="ECO:0000256" key="9">
    <source>
        <dbReference type="ARBA" id="ARBA00023002"/>
    </source>
</evidence>
<reference evidence="15 16" key="1">
    <citation type="submission" date="2018-02" db="EMBL/GenBank/DDBJ databases">
        <title>Comparative genomes isolates from brazilian mangrove.</title>
        <authorList>
            <person name="Araujo J.E."/>
            <person name="Taketani R.G."/>
            <person name="Silva M.C.P."/>
            <person name="Loureco M.V."/>
            <person name="Andreote F.D."/>
        </authorList>
    </citation>
    <scope>NUCLEOTIDE SEQUENCE [LARGE SCALE GENOMIC DNA]</scope>
    <source>
        <strain evidence="15 16">HEX-2 MGV</strain>
    </source>
</reference>
<evidence type="ECO:0000256" key="6">
    <source>
        <dbReference type="ARBA" id="ARBA00022532"/>
    </source>
</evidence>
<dbReference type="OrthoDB" id="9804391at2"/>
<dbReference type="Pfam" id="PF13085">
    <property type="entry name" value="Fer2_3"/>
    <property type="match status" value="1"/>
</dbReference>
<keyword evidence="6" id="KW-0816">Tricarboxylic acid cycle</keyword>
<dbReference type="GO" id="GO:0051538">
    <property type="term" value="F:3 iron, 4 sulfur cluster binding"/>
    <property type="evidence" value="ECO:0007669"/>
    <property type="project" value="UniProtKB-KW"/>
</dbReference>
<evidence type="ECO:0000256" key="8">
    <source>
        <dbReference type="ARBA" id="ARBA00022723"/>
    </source>
</evidence>
<keyword evidence="12" id="KW-0003">3Fe-4S</keyword>
<dbReference type="FunFam" id="1.10.1060.10:FF:000005">
    <property type="entry name" value="Succinate dehydrogenase iron-sulfur subunit"/>
    <property type="match status" value="1"/>
</dbReference>
<comment type="caution">
    <text evidence="15">The sequence shown here is derived from an EMBL/GenBank/DDBJ whole genome shotgun (WGS) entry which is preliminary data.</text>
</comment>
<sequence length="285" mass="31673">MIAHSQNKPKTFYVKVLRQDGPGKPSYWQRFELDYEAELNVISVLQKIAAKAKTSNGEKTTPVCWDCGCLEEVCGACTMVINGKVRQSCSCLVDKLLEDSNEIELRPMTKFPVVRDLFVDRSRMFNALKKVKGWIPADGYYDLGPGPKQSRANQEMAYPLSECMTCGCCVEACPQYSKIELLPHSGESSGDFEQRKLDAYSHGFVGPAAISQVVLFNLHPTGKMMASERLDALTEEGGIQICGNAQNCVAVCPKKIPLTMSIGKIGRDTTFNTLRKWFDRPASKH</sequence>
<feature type="domain" description="4Fe-4S ferredoxin-type" evidence="14">
    <location>
        <begin position="154"/>
        <end position="184"/>
    </location>
</feature>
<keyword evidence="7" id="KW-0001">2Fe-2S</keyword>
<dbReference type="PROSITE" id="PS00198">
    <property type="entry name" value="4FE4S_FER_1"/>
    <property type="match status" value="1"/>
</dbReference>
<proteinExistence type="inferred from homology"/>
<evidence type="ECO:0000256" key="1">
    <source>
        <dbReference type="ARBA" id="ARBA00001927"/>
    </source>
</evidence>
<dbReference type="GO" id="GO:0008177">
    <property type="term" value="F:succinate dehydrogenase (quinone) activity"/>
    <property type="evidence" value="ECO:0007669"/>
    <property type="project" value="UniProtKB-EC"/>
</dbReference>
<evidence type="ECO:0000256" key="13">
    <source>
        <dbReference type="ARBA" id="ARBA00034078"/>
    </source>
</evidence>
<dbReference type="NCBIfam" id="TIGR00384">
    <property type="entry name" value="dhsB"/>
    <property type="match status" value="1"/>
</dbReference>
<dbReference type="GO" id="GO:0009055">
    <property type="term" value="F:electron transfer activity"/>
    <property type="evidence" value="ECO:0007669"/>
    <property type="project" value="InterPro"/>
</dbReference>
<dbReference type="Gene3D" id="1.10.1060.10">
    <property type="entry name" value="Alpha-helical ferredoxin"/>
    <property type="match status" value="1"/>
</dbReference>
<dbReference type="InterPro" id="IPR004489">
    <property type="entry name" value="Succ_DH/fum_Rdtase_Fe-S"/>
</dbReference>
<dbReference type="RefSeq" id="WP_105354739.1">
    <property type="nucleotide sequence ID" value="NZ_PUIA01000038.1"/>
</dbReference>
<evidence type="ECO:0000256" key="11">
    <source>
        <dbReference type="ARBA" id="ARBA00023014"/>
    </source>
</evidence>
<organism evidence="15 16">
    <name type="scientific">Blastopirellula marina</name>
    <dbReference type="NCBI Taxonomy" id="124"/>
    <lineage>
        <taxon>Bacteria</taxon>
        <taxon>Pseudomonadati</taxon>
        <taxon>Planctomycetota</taxon>
        <taxon>Planctomycetia</taxon>
        <taxon>Pirellulales</taxon>
        <taxon>Pirellulaceae</taxon>
        <taxon>Blastopirellula</taxon>
    </lineage>
</organism>
<comment type="cofactor">
    <cofactor evidence="1">
        <name>[3Fe-4S] cluster</name>
        <dbReference type="ChEBI" id="CHEBI:21137"/>
    </cofactor>
</comment>
<protein>
    <recommendedName>
        <fullName evidence="4">succinate dehydrogenase</fullName>
        <ecNumber evidence="4">1.3.5.1</ecNumber>
    </recommendedName>
</protein>
<keyword evidence="11" id="KW-0411">Iron-sulfur</keyword>
<dbReference type="InterPro" id="IPR036010">
    <property type="entry name" value="2Fe-2S_ferredoxin-like_sf"/>
</dbReference>
<comment type="cofactor">
    <cofactor evidence="2">
        <name>[4Fe-4S] cluster</name>
        <dbReference type="ChEBI" id="CHEBI:49883"/>
    </cofactor>
</comment>
<evidence type="ECO:0000313" key="16">
    <source>
        <dbReference type="Proteomes" id="UP000240009"/>
    </source>
</evidence>
<dbReference type="PROSITE" id="PS51379">
    <property type="entry name" value="4FE4S_FER_2"/>
    <property type="match status" value="1"/>
</dbReference>
<evidence type="ECO:0000256" key="5">
    <source>
        <dbReference type="ARBA" id="ARBA00022485"/>
    </source>
</evidence>
<keyword evidence="5" id="KW-0004">4Fe-4S</keyword>
<dbReference type="PANTHER" id="PTHR11921">
    <property type="entry name" value="SUCCINATE DEHYDROGENASE IRON-SULFUR PROTEIN"/>
    <property type="match status" value="1"/>
</dbReference>
<dbReference type="EC" id="1.3.5.1" evidence="4"/>
<dbReference type="Gene3D" id="3.10.20.30">
    <property type="match status" value="1"/>
</dbReference>
<gene>
    <name evidence="15" type="ORF">C5Y96_14790</name>
</gene>
<comment type="similarity">
    <text evidence="3">Belongs to the succinate dehydrogenase/fumarate reductase iron-sulfur protein family.</text>
</comment>
<dbReference type="NCBIfam" id="NF006391">
    <property type="entry name" value="PRK08640.1"/>
    <property type="match status" value="1"/>
</dbReference>
<dbReference type="AlphaFoldDB" id="A0A2S8FEY2"/>
<keyword evidence="8" id="KW-0479">Metal-binding</keyword>
<dbReference type="InterPro" id="IPR050573">
    <property type="entry name" value="SDH/FRD_Iron-Sulfur"/>
</dbReference>
<evidence type="ECO:0000256" key="4">
    <source>
        <dbReference type="ARBA" id="ARBA00012792"/>
    </source>
</evidence>
<evidence type="ECO:0000256" key="7">
    <source>
        <dbReference type="ARBA" id="ARBA00022714"/>
    </source>
</evidence>
<accession>A0A2S8FEY2</accession>
<evidence type="ECO:0000256" key="2">
    <source>
        <dbReference type="ARBA" id="ARBA00001966"/>
    </source>
</evidence>
<evidence type="ECO:0000259" key="14">
    <source>
        <dbReference type="PROSITE" id="PS51379"/>
    </source>
</evidence>
<dbReference type="FunFam" id="3.10.20.30:FF:000018">
    <property type="entry name" value="Succinate dehydrogenase iron-sulfur subunit"/>
    <property type="match status" value="1"/>
</dbReference>
<dbReference type="SUPFAM" id="SSF54292">
    <property type="entry name" value="2Fe-2S ferredoxin-like"/>
    <property type="match status" value="1"/>
</dbReference>
<dbReference type="GO" id="GO:0006099">
    <property type="term" value="P:tricarboxylic acid cycle"/>
    <property type="evidence" value="ECO:0007669"/>
    <property type="project" value="UniProtKB-KW"/>
</dbReference>
<dbReference type="Proteomes" id="UP000240009">
    <property type="component" value="Unassembled WGS sequence"/>
</dbReference>
<dbReference type="GO" id="GO:0022904">
    <property type="term" value="P:respiratory electron transport chain"/>
    <property type="evidence" value="ECO:0007669"/>
    <property type="project" value="TreeGrafter"/>
</dbReference>
<dbReference type="GO" id="GO:0051537">
    <property type="term" value="F:2 iron, 2 sulfur cluster binding"/>
    <property type="evidence" value="ECO:0007669"/>
    <property type="project" value="UniProtKB-KW"/>
</dbReference>
<name>A0A2S8FEY2_9BACT</name>
<dbReference type="PANTHER" id="PTHR11921:SF29">
    <property type="entry name" value="SUCCINATE DEHYDROGENASE [UBIQUINONE] IRON-SULFUR SUBUNIT, MITOCHONDRIAL"/>
    <property type="match status" value="1"/>
</dbReference>
<dbReference type="GO" id="GO:0046872">
    <property type="term" value="F:metal ion binding"/>
    <property type="evidence" value="ECO:0007669"/>
    <property type="project" value="UniProtKB-KW"/>
</dbReference>
<dbReference type="InterPro" id="IPR025192">
    <property type="entry name" value="Succ_DH/fum_Rdtase_N"/>
</dbReference>
<dbReference type="SUPFAM" id="SSF46548">
    <property type="entry name" value="alpha-helical ferredoxin"/>
    <property type="match status" value="1"/>
</dbReference>
<keyword evidence="9" id="KW-0560">Oxidoreductase</keyword>
<dbReference type="InterPro" id="IPR012675">
    <property type="entry name" value="Beta-grasp_dom_sf"/>
</dbReference>
<dbReference type="InterPro" id="IPR009051">
    <property type="entry name" value="Helical_ferredxn"/>
</dbReference>
<dbReference type="InterPro" id="IPR017900">
    <property type="entry name" value="4Fe4S_Fe_S_CS"/>
</dbReference>
<dbReference type="Pfam" id="PF13183">
    <property type="entry name" value="Fer4_8"/>
    <property type="match status" value="1"/>
</dbReference>
<dbReference type="GO" id="GO:0051539">
    <property type="term" value="F:4 iron, 4 sulfur cluster binding"/>
    <property type="evidence" value="ECO:0007669"/>
    <property type="project" value="UniProtKB-KW"/>
</dbReference>
<keyword evidence="10" id="KW-0408">Iron</keyword>
<comment type="cofactor">
    <cofactor evidence="13">
        <name>[2Fe-2S] cluster</name>
        <dbReference type="ChEBI" id="CHEBI:190135"/>
    </cofactor>
</comment>